<sequence length="211" mass="21695">VRATHAPPQGPGSRGLAVTSTRWITLSQQSRPAARAASDVGQGRGAGAQRPPRCTGSAPGCCQARRPAPGRSRRRGFSGEPGGLTVGSPDDGEEHHGGHQEVEERQPPAEEQQVEHVAARHRGACGEGRAPLGHPLLHQPFSPQKTRSGLPPGVNTACPWAWLGGGGTGMTPLPGTAGLLGPTYRAGCGERRCRGGGGNPRAGHPGRPGRC</sequence>
<reference evidence="2" key="1">
    <citation type="submission" date="2025-08" db="UniProtKB">
        <authorList>
            <consortium name="Ensembl"/>
        </authorList>
    </citation>
    <scope>IDENTIFICATION</scope>
</reference>
<keyword evidence="3" id="KW-1185">Reference proteome</keyword>
<dbReference type="AlphaFoldDB" id="A0A8B9QDL2"/>
<organism evidence="2 3">
    <name type="scientific">Apteryx owenii</name>
    <name type="common">Little spotted kiwi</name>
    <dbReference type="NCBI Taxonomy" id="8824"/>
    <lineage>
        <taxon>Eukaryota</taxon>
        <taxon>Metazoa</taxon>
        <taxon>Chordata</taxon>
        <taxon>Craniata</taxon>
        <taxon>Vertebrata</taxon>
        <taxon>Euteleostomi</taxon>
        <taxon>Archelosauria</taxon>
        <taxon>Archosauria</taxon>
        <taxon>Dinosauria</taxon>
        <taxon>Saurischia</taxon>
        <taxon>Theropoda</taxon>
        <taxon>Coelurosauria</taxon>
        <taxon>Aves</taxon>
        <taxon>Palaeognathae</taxon>
        <taxon>Apterygiformes</taxon>
        <taxon>Apterygidae</taxon>
        <taxon>Apteryx</taxon>
    </lineage>
</organism>
<proteinExistence type="predicted"/>
<name>A0A8B9QDL2_APTOW</name>
<feature type="compositionally biased region" description="Low complexity" evidence="1">
    <location>
        <begin position="174"/>
        <end position="187"/>
    </location>
</feature>
<reference evidence="2" key="2">
    <citation type="submission" date="2025-09" db="UniProtKB">
        <authorList>
            <consortium name="Ensembl"/>
        </authorList>
    </citation>
    <scope>IDENTIFICATION</scope>
</reference>
<feature type="region of interest" description="Disordered" evidence="1">
    <location>
        <begin position="1"/>
        <end position="151"/>
    </location>
</feature>
<feature type="compositionally biased region" description="Basic and acidic residues" evidence="1">
    <location>
        <begin position="93"/>
        <end position="118"/>
    </location>
</feature>
<evidence type="ECO:0000256" key="1">
    <source>
        <dbReference type="SAM" id="MobiDB-lite"/>
    </source>
</evidence>
<dbReference type="Proteomes" id="UP000694424">
    <property type="component" value="Unplaced"/>
</dbReference>
<dbReference type="Ensembl" id="ENSAOWT00000022817.1">
    <property type="protein sequence ID" value="ENSAOWP00000020137.1"/>
    <property type="gene ID" value="ENSAOWG00000013620.1"/>
</dbReference>
<evidence type="ECO:0000313" key="3">
    <source>
        <dbReference type="Proteomes" id="UP000694424"/>
    </source>
</evidence>
<feature type="compositionally biased region" description="Low complexity" evidence="1">
    <location>
        <begin position="27"/>
        <end position="38"/>
    </location>
</feature>
<evidence type="ECO:0000313" key="2">
    <source>
        <dbReference type="Ensembl" id="ENSAOWP00000020137.1"/>
    </source>
</evidence>
<protein>
    <submittedName>
        <fullName evidence="2">Uncharacterized protein</fullName>
    </submittedName>
</protein>
<accession>A0A8B9QDL2</accession>
<feature type="region of interest" description="Disordered" evidence="1">
    <location>
        <begin position="174"/>
        <end position="211"/>
    </location>
</feature>